<dbReference type="Pfam" id="PF21639">
    <property type="entry name" value="ORC5_lid"/>
    <property type="match status" value="1"/>
</dbReference>
<dbReference type="AlphaFoldDB" id="A0A8H6W351"/>
<dbReference type="InterPro" id="IPR020796">
    <property type="entry name" value="ORC5"/>
</dbReference>
<accession>A0A8H6W351</accession>
<dbReference type="Gene3D" id="3.40.50.300">
    <property type="entry name" value="P-loop containing nucleotide triphosphate hydrolases"/>
    <property type="match status" value="1"/>
</dbReference>
<dbReference type="PANTHER" id="PTHR12705">
    <property type="entry name" value="ORIGIN RECOGNITION COMPLEX SUBUNIT 5"/>
    <property type="match status" value="1"/>
</dbReference>
<dbReference type="GeneID" id="59345421"/>
<comment type="subcellular location">
    <subcellularLocation>
        <location evidence="1">Nucleus</location>
    </subcellularLocation>
</comment>
<protein>
    <recommendedName>
        <fullName evidence="9">Origin recognition complex subunit 5</fullName>
    </recommendedName>
</protein>
<keyword evidence="8" id="KW-1185">Reference proteome</keyword>
<dbReference type="InterPro" id="IPR027417">
    <property type="entry name" value="P-loop_NTPase"/>
</dbReference>
<dbReference type="GO" id="GO:0006270">
    <property type="term" value="P:DNA replication initiation"/>
    <property type="evidence" value="ECO:0007669"/>
    <property type="project" value="TreeGrafter"/>
</dbReference>
<evidence type="ECO:0000313" key="7">
    <source>
        <dbReference type="EMBL" id="KAF7303854.1"/>
    </source>
</evidence>
<gene>
    <name evidence="7" type="ORF">MIND_00615300</name>
</gene>
<comment type="caution">
    <text evidence="7">The sequence shown here is derived from an EMBL/GenBank/DDBJ whole genome shotgun (WGS) entry which is preliminary data.</text>
</comment>
<dbReference type="Pfam" id="PF14630">
    <property type="entry name" value="ORC5_C"/>
    <property type="match status" value="1"/>
</dbReference>
<keyword evidence="2" id="KW-0235">DNA replication</keyword>
<proteinExistence type="predicted"/>
<dbReference type="InterPro" id="IPR047088">
    <property type="entry name" value="ORC5_C"/>
</dbReference>
<keyword evidence="3" id="KW-0539">Nucleus</keyword>
<evidence type="ECO:0000259" key="5">
    <source>
        <dbReference type="Pfam" id="PF14630"/>
    </source>
</evidence>
<sequence>MAKHPGYEPLTQELSSLLTGSPPPFIYVHDPISSGTTAGVISSVLKTCASAPTPLDFAHVNAVACFQPRILYDTVLNQLAKWQPRWSDGCVVWGGEEGERWNQNIDGFLHGLKAVNDHLKKTNKVDGQLVIFIEKAERLQDNIPELIVPLARLAELSRLNLSVILLSDVSWEEFRPPFGGSPDPYFMDVAPLDKKAHVARLNSVFDKLCAKSSHTNVPTIYHPSLRNLYNNFAEIVVDTCYVYVQDPAEIQYVAAARWPGFAQPVLDAHNDSEDPDTPLEPPSEYVRMRLIRLFKPSFKAALETLYPRHDHALNWAASHAPEPNLLSKPPSETKPLSGESSKSPNDDHMADLPRMAKFLLIAAYLASTNPQMSDLRMFGRGLDEKKRKRRINRAAPKSGIAKLPQRVLGPNIFPVERLLAILGALLEENDADRRPEMPQYTIPGEYTDMETSRVNVFTTIVELADSGLLQRASSTDKLDGATFKCGITYDTAAELSSQLDVPLNDLLWDPA</sequence>
<name>A0A8H6W351_9AGAR</name>
<dbReference type="OrthoDB" id="365981at2759"/>
<dbReference type="PANTHER" id="PTHR12705:SF0">
    <property type="entry name" value="ORIGIN RECOGNITION COMPLEX SUBUNIT 5"/>
    <property type="match status" value="1"/>
</dbReference>
<dbReference type="RefSeq" id="XP_037220826.1">
    <property type="nucleotide sequence ID" value="XM_037362905.1"/>
</dbReference>
<evidence type="ECO:0008006" key="9">
    <source>
        <dbReference type="Google" id="ProtNLM"/>
    </source>
</evidence>
<evidence type="ECO:0000256" key="2">
    <source>
        <dbReference type="ARBA" id="ARBA00022705"/>
    </source>
</evidence>
<dbReference type="EMBL" id="JACAZF010000005">
    <property type="protein sequence ID" value="KAF7303854.1"/>
    <property type="molecule type" value="Genomic_DNA"/>
</dbReference>
<reference evidence="7" key="1">
    <citation type="submission" date="2020-05" db="EMBL/GenBank/DDBJ databases">
        <title>Mycena genomes resolve the evolution of fungal bioluminescence.</title>
        <authorList>
            <person name="Tsai I.J."/>
        </authorList>
    </citation>
    <scope>NUCLEOTIDE SEQUENCE</scope>
    <source>
        <strain evidence="7">171206Taipei</strain>
    </source>
</reference>
<dbReference type="GO" id="GO:0003688">
    <property type="term" value="F:DNA replication origin binding"/>
    <property type="evidence" value="ECO:0007669"/>
    <property type="project" value="TreeGrafter"/>
</dbReference>
<dbReference type="Proteomes" id="UP000636479">
    <property type="component" value="Unassembled WGS sequence"/>
</dbReference>
<dbReference type="InterPro" id="IPR048866">
    <property type="entry name" value="ORC5_lid"/>
</dbReference>
<evidence type="ECO:0000256" key="4">
    <source>
        <dbReference type="SAM" id="MobiDB-lite"/>
    </source>
</evidence>
<evidence type="ECO:0000256" key="3">
    <source>
        <dbReference type="ARBA" id="ARBA00023242"/>
    </source>
</evidence>
<feature type="region of interest" description="Disordered" evidence="4">
    <location>
        <begin position="320"/>
        <end position="349"/>
    </location>
</feature>
<evidence type="ECO:0000259" key="6">
    <source>
        <dbReference type="Pfam" id="PF21639"/>
    </source>
</evidence>
<dbReference type="GO" id="GO:0005664">
    <property type="term" value="C:nuclear origin of replication recognition complex"/>
    <property type="evidence" value="ECO:0007669"/>
    <property type="project" value="TreeGrafter"/>
</dbReference>
<organism evidence="7 8">
    <name type="scientific">Mycena indigotica</name>
    <dbReference type="NCBI Taxonomy" id="2126181"/>
    <lineage>
        <taxon>Eukaryota</taxon>
        <taxon>Fungi</taxon>
        <taxon>Dikarya</taxon>
        <taxon>Basidiomycota</taxon>
        <taxon>Agaricomycotina</taxon>
        <taxon>Agaricomycetes</taxon>
        <taxon>Agaricomycetidae</taxon>
        <taxon>Agaricales</taxon>
        <taxon>Marasmiineae</taxon>
        <taxon>Mycenaceae</taxon>
        <taxon>Mycena</taxon>
    </lineage>
</organism>
<feature type="domain" description="Origin recognition complex subunit 5 C-terminal" evidence="5">
    <location>
        <begin position="352"/>
        <end position="507"/>
    </location>
</feature>
<evidence type="ECO:0000256" key="1">
    <source>
        <dbReference type="ARBA" id="ARBA00004123"/>
    </source>
</evidence>
<feature type="domain" description="ORC5 lid" evidence="6">
    <location>
        <begin position="229"/>
        <end position="281"/>
    </location>
</feature>
<evidence type="ECO:0000313" key="8">
    <source>
        <dbReference type="Proteomes" id="UP000636479"/>
    </source>
</evidence>